<dbReference type="InterPro" id="IPR018306">
    <property type="entry name" value="Phage_T5_Orf172_DNA-bd"/>
</dbReference>
<protein>
    <recommendedName>
        <fullName evidence="1">Bacteriophage T5 Orf172 DNA-binding domain-containing protein</fullName>
    </recommendedName>
</protein>
<proteinExistence type="predicted"/>
<accession>A0A8J3VVP7</accession>
<keyword evidence="3" id="KW-1185">Reference proteome</keyword>
<evidence type="ECO:0000313" key="3">
    <source>
        <dbReference type="Proteomes" id="UP000642748"/>
    </source>
</evidence>
<comment type="caution">
    <text evidence="2">The sequence shown here is derived from an EMBL/GenBank/DDBJ whole genome shotgun (WGS) entry which is preliminary data.</text>
</comment>
<organism evidence="2 3">
    <name type="scientific">Rugosimonospora africana</name>
    <dbReference type="NCBI Taxonomy" id="556532"/>
    <lineage>
        <taxon>Bacteria</taxon>
        <taxon>Bacillati</taxon>
        <taxon>Actinomycetota</taxon>
        <taxon>Actinomycetes</taxon>
        <taxon>Micromonosporales</taxon>
        <taxon>Micromonosporaceae</taxon>
        <taxon>Rugosimonospora</taxon>
    </lineage>
</organism>
<dbReference type="Proteomes" id="UP000642748">
    <property type="component" value="Unassembled WGS sequence"/>
</dbReference>
<dbReference type="SMART" id="SM00974">
    <property type="entry name" value="T5orf172"/>
    <property type="match status" value="1"/>
</dbReference>
<dbReference type="RefSeq" id="WP_203924308.1">
    <property type="nucleotide sequence ID" value="NZ_BONZ01000109.1"/>
</dbReference>
<dbReference type="Pfam" id="PF13455">
    <property type="entry name" value="MUG113"/>
    <property type="match status" value="1"/>
</dbReference>
<evidence type="ECO:0000313" key="2">
    <source>
        <dbReference type="EMBL" id="GIH20892.1"/>
    </source>
</evidence>
<sequence>MNRREERKRIDELRRNHRGSVKDILTDPAYPPDDPHNIPGVYFIVQYADWVNGGKPYQVKIGKSDDPRRRLADLQTGNPAELDLAHVIYAPDSVRRHALETDLQHSFRHLHVVREWFSWCDELSDYISTSCREQCWERWYL</sequence>
<dbReference type="EMBL" id="BONZ01000109">
    <property type="protein sequence ID" value="GIH20892.1"/>
    <property type="molecule type" value="Genomic_DNA"/>
</dbReference>
<name>A0A8J3VVP7_9ACTN</name>
<feature type="domain" description="Bacteriophage T5 Orf172 DNA-binding" evidence="1">
    <location>
        <begin position="53"/>
        <end position="130"/>
    </location>
</feature>
<gene>
    <name evidence="2" type="ORF">Raf01_90640</name>
</gene>
<dbReference type="AlphaFoldDB" id="A0A8J3VVP7"/>
<reference evidence="2" key="1">
    <citation type="submission" date="2021-01" db="EMBL/GenBank/DDBJ databases">
        <title>Whole genome shotgun sequence of Rugosimonospora africana NBRC 104875.</title>
        <authorList>
            <person name="Komaki H."/>
            <person name="Tamura T."/>
        </authorList>
    </citation>
    <scope>NUCLEOTIDE SEQUENCE</scope>
    <source>
        <strain evidence="2">NBRC 104875</strain>
    </source>
</reference>
<evidence type="ECO:0000259" key="1">
    <source>
        <dbReference type="SMART" id="SM00974"/>
    </source>
</evidence>